<keyword evidence="1" id="KW-0812">Transmembrane</keyword>
<feature type="transmembrane region" description="Helical" evidence="1">
    <location>
        <begin position="151"/>
        <end position="172"/>
    </location>
</feature>
<keyword evidence="1" id="KW-0472">Membrane</keyword>
<proteinExistence type="predicted"/>
<name>A0A8J7G8X7_9FLAO</name>
<organism evidence="2 3">
    <name type="scientific">Faecalibacter rhinopitheci</name>
    <dbReference type="NCBI Taxonomy" id="2779678"/>
    <lineage>
        <taxon>Bacteria</taxon>
        <taxon>Pseudomonadati</taxon>
        <taxon>Bacteroidota</taxon>
        <taxon>Flavobacteriia</taxon>
        <taxon>Flavobacteriales</taxon>
        <taxon>Weeksellaceae</taxon>
        <taxon>Faecalibacter</taxon>
    </lineage>
</organism>
<protein>
    <submittedName>
        <fullName evidence="2">Uncharacterized protein</fullName>
    </submittedName>
</protein>
<gene>
    <name evidence="2" type="ORF">IM532_08880</name>
</gene>
<evidence type="ECO:0000256" key="1">
    <source>
        <dbReference type="SAM" id="Phobius"/>
    </source>
</evidence>
<keyword evidence="1" id="KW-1133">Transmembrane helix</keyword>
<dbReference type="AlphaFoldDB" id="A0A8J7G8X7"/>
<evidence type="ECO:0000313" key="2">
    <source>
        <dbReference type="EMBL" id="MBF0597560.1"/>
    </source>
</evidence>
<feature type="transmembrane region" description="Helical" evidence="1">
    <location>
        <begin position="121"/>
        <end position="139"/>
    </location>
</feature>
<reference evidence="2" key="1">
    <citation type="submission" date="2020-10" db="EMBL/GenBank/DDBJ databases">
        <authorList>
            <person name="Lu T."/>
            <person name="Wang Q."/>
            <person name="Han X."/>
        </authorList>
    </citation>
    <scope>NUCLEOTIDE SEQUENCE</scope>
    <source>
        <strain evidence="2">WQ 117</strain>
    </source>
</reference>
<comment type="caution">
    <text evidence="2">The sequence shown here is derived from an EMBL/GenBank/DDBJ whole genome shotgun (WGS) entry which is preliminary data.</text>
</comment>
<feature type="transmembrane region" description="Helical" evidence="1">
    <location>
        <begin position="45"/>
        <end position="62"/>
    </location>
</feature>
<accession>A0A8J7G8X7</accession>
<evidence type="ECO:0000313" key="3">
    <source>
        <dbReference type="Proteomes" id="UP000608754"/>
    </source>
</evidence>
<dbReference type="RefSeq" id="WP_194183101.1">
    <property type="nucleotide sequence ID" value="NZ_JADGIK010000005.1"/>
</dbReference>
<dbReference type="EMBL" id="JADGIK010000005">
    <property type="protein sequence ID" value="MBF0597560.1"/>
    <property type="molecule type" value="Genomic_DNA"/>
</dbReference>
<dbReference type="Proteomes" id="UP000608754">
    <property type="component" value="Unassembled WGS sequence"/>
</dbReference>
<keyword evidence="3" id="KW-1185">Reference proteome</keyword>
<sequence length="196" mass="23812">MNFDELKKQWDSQSSDEVKINPDLDIKKEANTTIDKVRKVMKKDFFFQLTNFPMLLIYPYIFGLNTPIVWWVLACIVAIMIVPLYYLIKFYNSSYKLEYNSLRNINWFYYNFKSSITIFSLYMYTLCILCILFIGTVLIEKQTYTHFDSLINFGIFYFIVLIIYIGFCIWMLKWWIKKLYRKPLKELKEILNQLEE</sequence>
<feature type="transmembrane region" description="Helical" evidence="1">
    <location>
        <begin position="68"/>
        <end position="88"/>
    </location>
</feature>